<evidence type="ECO:0000256" key="12">
    <source>
        <dbReference type="HAMAP-Rule" id="MF_01479"/>
    </source>
</evidence>
<dbReference type="InterPro" id="IPR003482">
    <property type="entry name" value="Whib"/>
</dbReference>
<evidence type="ECO:0000256" key="11">
    <source>
        <dbReference type="ARBA" id="ARBA00023163"/>
    </source>
</evidence>
<keyword evidence="5 12" id="KW-0479">Metal-binding</keyword>
<reference evidence="14" key="1">
    <citation type="submission" date="2024-05" db="EMBL/GenBank/DDBJ databases">
        <title>Whole genome shotgun sequence of Streptomyces daghestanicus NBRC 12762.</title>
        <authorList>
            <person name="Komaki H."/>
            <person name="Tamura T."/>
        </authorList>
    </citation>
    <scope>NUCLEOTIDE SEQUENCE</scope>
    <source>
        <strain evidence="14">NBRC 12762</strain>
    </source>
</reference>
<keyword evidence="10 12" id="KW-1015">Disulfide bond</keyword>
<gene>
    <name evidence="12" type="primary">whiB</name>
    <name evidence="14" type="ORF">Sdagh_37330</name>
</gene>
<evidence type="ECO:0000256" key="1">
    <source>
        <dbReference type="ARBA" id="ARBA00004496"/>
    </source>
</evidence>
<keyword evidence="11 12" id="KW-0804">Transcription</keyword>
<keyword evidence="15" id="KW-1185">Reference proteome</keyword>
<name>A0ABQ3Q3Z1_9ACTN</name>
<proteinExistence type="inferred from homology"/>
<dbReference type="RefSeq" id="WP_306887966.1">
    <property type="nucleotide sequence ID" value="NZ_BNDX01000009.1"/>
</dbReference>
<keyword evidence="6 12" id="KW-0408">Iron</keyword>
<evidence type="ECO:0000256" key="10">
    <source>
        <dbReference type="ARBA" id="ARBA00023157"/>
    </source>
</evidence>
<dbReference type="EMBL" id="BNDX01000009">
    <property type="protein sequence ID" value="GHI32003.1"/>
    <property type="molecule type" value="Genomic_DNA"/>
</dbReference>
<comment type="similarity">
    <text evidence="2 12">Belongs to the WhiB family.</text>
</comment>
<dbReference type="PANTHER" id="PTHR38839">
    <property type="entry name" value="TRANSCRIPTIONAL REGULATOR WHID-RELATED"/>
    <property type="match status" value="1"/>
</dbReference>
<keyword evidence="8 12" id="KW-0805">Transcription regulation</keyword>
<evidence type="ECO:0000259" key="13">
    <source>
        <dbReference type="PROSITE" id="PS51674"/>
    </source>
</evidence>
<evidence type="ECO:0000256" key="7">
    <source>
        <dbReference type="ARBA" id="ARBA00023014"/>
    </source>
</evidence>
<comment type="function">
    <text evidence="12">Acts as a transcriptional regulator. Probably redox-responsive. The apo- but not holo-form probably binds DNA.</text>
</comment>
<comment type="subcellular location">
    <subcellularLocation>
        <location evidence="1 12">Cytoplasm</location>
    </subcellularLocation>
</comment>
<keyword evidence="3 12" id="KW-0004">4Fe-4S</keyword>
<feature type="binding site" evidence="12">
    <location>
        <position position="53"/>
    </location>
    <ligand>
        <name>[4Fe-4S] cluster</name>
        <dbReference type="ChEBI" id="CHEBI:49883"/>
    </ligand>
</feature>
<feature type="binding site" evidence="12">
    <location>
        <position position="62"/>
    </location>
    <ligand>
        <name>[4Fe-4S] cluster</name>
        <dbReference type="ChEBI" id="CHEBI:49883"/>
    </ligand>
</feature>
<dbReference type="PROSITE" id="PS51674">
    <property type="entry name" value="4FE4S_WBL"/>
    <property type="match status" value="1"/>
</dbReference>
<comment type="PTM">
    <text evidence="12">Upon Fe-S cluster removal intramolecular disulfide bonds are formed.</text>
</comment>
<accession>A0ABQ3Q3Z1</accession>
<evidence type="ECO:0000313" key="15">
    <source>
        <dbReference type="Proteomes" id="UP001052655"/>
    </source>
</evidence>
<evidence type="ECO:0000256" key="3">
    <source>
        <dbReference type="ARBA" id="ARBA00022485"/>
    </source>
</evidence>
<comment type="caution">
    <text evidence="14">The sequence shown here is derived from an EMBL/GenBank/DDBJ whole genome shotgun (WGS) entry which is preliminary data.</text>
</comment>
<evidence type="ECO:0000256" key="4">
    <source>
        <dbReference type="ARBA" id="ARBA00022490"/>
    </source>
</evidence>
<dbReference type="GeneID" id="91554587"/>
<keyword evidence="9 12" id="KW-0238">DNA-binding</keyword>
<organism evidence="14 15">
    <name type="scientific">Streptomyces daghestanicus</name>
    <dbReference type="NCBI Taxonomy" id="66885"/>
    <lineage>
        <taxon>Bacteria</taxon>
        <taxon>Bacillati</taxon>
        <taxon>Actinomycetota</taxon>
        <taxon>Actinomycetes</taxon>
        <taxon>Kitasatosporales</taxon>
        <taxon>Streptomycetaceae</taxon>
        <taxon>Streptomyces</taxon>
    </lineage>
</organism>
<evidence type="ECO:0000313" key="14">
    <source>
        <dbReference type="EMBL" id="GHI32003.1"/>
    </source>
</evidence>
<dbReference type="InterPro" id="IPR034768">
    <property type="entry name" value="4FE4S_WBL"/>
</dbReference>
<comment type="cofactor">
    <cofactor evidence="12">
        <name>[4Fe-4S] cluster</name>
        <dbReference type="ChEBI" id="CHEBI:49883"/>
    </cofactor>
    <text evidence="12">Binds 1 [4Fe-4S] cluster per subunit. Following nitrosylation of the [4Fe-4S] cluster binds 1 [4Fe-8(NO)] cluster per subunit.</text>
</comment>
<dbReference type="HAMAP" id="MF_01479">
    <property type="entry name" value="WhiB"/>
    <property type="match status" value="1"/>
</dbReference>
<dbReference type="Proteomes" id="UP001052655">
    <property type="component" value="Unassembled WGS sequence"/>
</dbReference>
<evidence type="ECO:0000256" key="6">
    <source>
        <dbReference type="ARBA" id="ARBA00023004"/>
    </source>
</evidence>
<dbReference type="Pfam" id="PF02467">
    <property type="entry name" value="Whib"/>
    <property type="match status" value="1"/>
</dbReference>
<keyword evidence="4 12" id="KW-0963">Cytoplasm</keyword>
<evidence type="ECO:0000256" key="5">
    <source>
        <dbReference type="ARBA" id="ARBA00022723"/>
    </source>
</evidence>
<feature type="binding site" evidence="12">
    <location>
        <position position="56"/>
    </location>
    <ligand>
        <name>[4Fe-4S] cluster</name>
        <dbReference type="ChEBI" id="CHEBI:49883"/>
    </ligand>
</feature>
<feature type="binding site" evidence="12">
    <location>
        <position position="23"/>
    </location>
    <ligand>
        <name>[4Fe-4S] cluster</name>
        <dbReference type="ChEBI" id="CHEBI:49883"/>
    </ligand>
</feature>
<sequence>MRIVKSTTKPLLRVWEWQAEAACRGMKSSVFFSPPGERGSARKHREARAVAVCRDCPVRPECRSFAEASRQTYGVWGGATERQRRAPRPGH</sequence>
<evidence type="ECO:0000256" key="8">
    <source>
        <dbReference type="ARBA" id="ARBA00023015"/>
    </source>
</evidence>
<dbReference type="PANTHER" id="PTHR38839:SF5">
    <property type="entry name" value="TRANSCRIPTIONAL REGULATOR WHID"/>
    <property type="match status" value="1"/>
</dbReference>
<feature type="domain" description="4Fe-4S Wbl-type" evidence="13">
    <location>
        <begin position="22"/>
        <end position="86"/>
    </location>
</feature>
<comment type="PTM">
    <text evidence="12">The Fe-S cluster can be nitrosylated by nitric oxide (NO).</text>
</comment>
<keyword evidence="7 12" id="KW-0411">Iron-sulfur</keyword>
<evidence type="ECO:0000256" key="9">
    <source>
        <dbReference type="ARBA" id="ARBA00023125"/>
    </source>
</evidence>
<evidence type="ECO:0000256" key="2">
    <source>
        <dbReference type="ARBA" id="ARBA00006597"/>
    </source>
</evidence>
<protein>
    <recommendedName>
        <fullName evidence="12">Transcriptional regulator WhiB</fullName>
    </recommendedName>
</protein>